<dbReference type="GO" id="GO:0003677">
    <property type="term" value="F:DNA binding"/>
    <property type="evidence" value="ECO:0007669"/>
    <property type="project" value="UniProtKB-UniRule"/>
</dbReference>
<dbReference type="Pfam" id="PF14659">
    <property type="entry name" value="Phage_int_SAM_3"/>
    <property type="match status" value="1"/>
</dbReference>
<dbReference type="PANTHER" id="PTHR30349:SF64">
    <property type="entry name" value="PROPHAGE INTEGRASE INTD-RELATED"/>
    <property type="match status" value="1"/>
</dbReference>
<dbReference type="InterPro" id="IPR010998">
    <property type="entry name" value="Integrase_recombinase_N"/>
</dbReference>
<evidence type="ECO:0000256" key="3">
    <source>
        <dbReference type="ARBA" id="ARBA00023125"/>
    </source>
</evidence>
<evidence type="ECO:0000256" key="2">
    <source>
        <dbReference type="ARBA" id="ARBA00022908"/>
    </source>
</evidence>
<dbReference type="EMBL" id="AJAR01000025">
    <property type="protein sequence ID" value="EOH93462.1"/>
    <property type="molecule type" value="Genomic_DNA"/>
</dbReference>
<feature type="domain" description="Tyr recombinase" evidence="6">
    <location>
        <begin position="186"/>
        <end position="380"/>
    </location>
</feature>
<gene>
    <name evidence="9" type="ORF">I583_00395</name>
    <name evidence="8" type="ORF">UAW_02711</name>
</gene>
<dbReference type="AlphaFoldDB" id="R2QAQ2"/>
<proteinExistence type="inferred from homology"/>
<evidence type="ECO:0000259" key="6">
    <source>
        <dbReference type="PROSITE" id="PS51898"/>
    </source>
</evidence>
<evidence type="ECO:0008006" key="12">
    <source>
        <dbReference type="Google" id="ProtNLM"/>
    </source>
</evidence>
<dbReference type="InterPro" id="IPR050090">
    <property type="entry name" value="Tyrosine_recombinase_XerCD"/>
</dbReference>
<comment type="caution">
    <text evidence="8">The sequence shown here is derived from an EMBL/GenBank/DDBJ whole genome shotgun (WGS) entry which is preliminary data.</text>
</comment>
<dbReference type="GO" id="GO:0015074">
    <property type="term" value="P:DNA integration"/>
    <property type="evidence" value="ECO:0007669"/>
    <property type="project" value="UniProtKB-KW"/>
</dbReference>
<dbReference type="InterPro" id="IPR004107">
    <property type="entry name" value="Integrase_SAM-like_N"/>
</dbReference>
<keyword evidence="3 5" id="KW-0238">DNA-binding</keyword>
<dbReference type="EMBL" id="ASVY01000002">
    <property type="protein sequence ID" value="EOT61416.1"/>
    <property type="molecule type" value="Genomic_DNA"/>
</dbReference>
<evidence type="ECO:0000259" key="7">
    <source>
        <dbReference type="PROSITE" id="PS51900"/>
    </source>
</evidence>
<dbReference type="Proteomes" id="UP000014197">
    <property type="component" value="Unassembled WGS sequence"/>
</dbReference>
<organism evidence="8 10">
    <name type="scientific">Enterococcus haemoperoxidus ATCC BAA-382</name>
    <dbReference type="NCBI Taxonomy" id="1158608"/>
    <lineage>
        <taxon>Bacteria</taxon>
        <taxon>Bacillati</taxon>
        <taxon>Bacillota</taxon>
        <taxon>Bacilli</taxon>
        <taxon>Lactobacillales</taxon>
        <taxon>Enterococcaceae</taxon>
        <taxon>Enterococcus</taxon>
    </lineage>
</organism>
<evidence type="ECO:0000256" key="1">
    <source>
        <dbReference type="ARBA" id="ARBA00008857"/>
    </source>
</evidence>
<dbReference type="SUPFAM" id="SSF56349">
    <property type="entry name" value="DNA breaking-rejoining enzymes"/>
    <property type="match status" value="1"/>
</dbReference>
<dbReference type="Proteomes" id="UP000013858">
    <property type="component" value="Unassembled WGS sequence"/>
</dbReference>
<evidence type="ECO:0000256" key="5">
    <source>
        <dbReference type="PROSITE-ProRule" id="PRU01248"/>
    </source>
</evidence>
<keyword evidence="4" id="KW-0233">DNA recombination</keyword>
<dbReference type="Gene3D" id="1.10.443.10">
    <property type="entry name" value="Intergrase catalytic core"/>
    <property type="match status" value="1"/>
</dbReference>
<dbReference type="InterPro" id="IPR002104">
    <property type="entry name" value="Integrase_catalytic"/>
</dbReference>
<reference evidence="9 11" key="2">
    <citation type="submission" date="2013-03" db="EMBL/GenBank/DDBJ databases">
        <title>The Genome Sequence of Enterococcus haemoperoxidus BAA-382 (PacBio/Illumina hybrid assembly).</title>
        <authorList>
            <consortium name="The Broad Institute Genomics Platform"/>
            <consortium name="The Broad Institute Genome Sequencing Center for Infectious Disease"/>
            <person name="Earl A."/>
            <person name="Russ C."/>
            <person name="Gilmore M."/>
            <person name="Surin D."/>
            <person name="Walker B."/>
            <person name="Young S."/>
            <person name="Zeng Q."/>
            <person name="Gargeya S."/>
            <person name="Fitzgerald M."/>
            <person name="Haas B."/>
            <person name="Abouelleil A."/>
            <person name="Allen A.W."/>
            <person name="Alvarado L."/>
            <person name="Arachchi H.M."/>
            <person name="Berlin A.M."/>
            <person name="Chapman S.B."/>
            <person name="Gainer-Dewar J."/>
            <person name="Goldberg J."/>
            <person name="Griggs A."/>
            <person name="Gujja S."/>
            <person name="Hansen M."/>
            <person name="Howarth C."/>
            <person name="Imamovic A."/>
            <person name="Ireland A."/>
            <person name="Larimer J."/>
            <person name="McCowan C."/>
            <person name="Murphy C."/>
            <person name="Pearson M."/>
            <person name="Poon T.W."/>
            <person name="Priest M."/>
            <person name="Roberts A."/>
            <person name="Saif S."/>
            <person name="Shea T."/>
            <person name="Sisk P."/>
            <person name="Sykes S."/>
            <person name="Wortman J."/>
            <person name="Nusbaum C."/>
            <person name="Birren B."/>
        </authorList>
    </citation>
    <scope>NUCLEOTIDE SEQUENCE [LARGE SCALE GENOMIC DNA]</scope>
    <source>
        <strain evidence="9 11">ATCC BAA-382</strain>
    </source>
</reference>
<name>R2QAQ2_9ENTE</name>
<evidence type="ECO:0000313" key="11">
    <source>
        <dbReference type="Proteomes" id="UP000014197"/>
    </source>
</evidence>
<keyword evidence="2" id="KW-0229">DNA integration</keyword>
<dbReference type="PANTHER" id="PTHR30349">
    <property type="entry name" value="PHAGE INTEGRASE-RELATED"/>
    <property type="match status" value="1"/>
</dbReference>
<accession>R2QAQ2</accession>
<dbReference type="Pfam" id="PF00589">
    <property type="entry name" value="Phage_integrase"/>
    <property type="match status" value="1"/>
</dbReference>
<dbReference type="PROSITE" id="PS51898">
    <property type="entry name" value="TYR_RECOMBINASE"/>
    <property type="match status" value="1"/>
</dbReference>
<dbReference type="InterPro" id="IPR011010">
    <property type="entry name" value="DNA_brk_join_enz"/>
</dbReference>
<protein>
    <recommendedName>
        <fullName evidence="12">Tyr recombinase domain-containing protein</fullName>
    </recommendedName>
</protein>
<comment type="similarity">
    <text evidence="1">Belongs to the 'phage' integrase family.</text>
</comment>
<dbReference type="PROSITE" id="PS51900">
    <property type="entry name" value="CB"/>
    <property type="match status" value="1"/>
</dbReference>
<dbReference type="PATRIC" id="fig|1158608.3.peg.2651"/>
<reference evidence="8 10" key="1">
    <citation type="submission" date="2013-02" db="EMBL/GenBank/DDBJ databases">
        <title>The Genome Sequence of Enterococcus haemoperoxidus BAA-382.</title>
        <authorList>
            <consortium name="The Broad Institute Genome Sequencing Platform"/>
            <consortium name="The Broad Institute Genome Sequencing Center for Infectious Disease"/>
            <person name="Earl A.M."/>
            <person name="Gilmore M.S."/>
            <person name="Lebreton F."/>
            <person name="Walker B."/>
            <person name="Young S.K."/>
            <person name="Zeng Q."/>
            <person name="Gargeya S."/>
            <person name="Fitzgerald M."/>
            <person name="Haas B."/>
            <person name="Abouelleil A."/>
            <person name="Alvarado L."/>
            <person name="Arachchi H.M."/>
            <person name="Berlin A.M."/>
            <person name="Chapman S.B."/>
            <person name="Dewar J."/>
            <person name="Goldberg J."/>
            <person name="Griggs A."/>
            <person name="Gujja S."/>
            <person name="Hansen M."/>
            <person name="Howarth C."/>
            <person name="Imamovic A."/>
            <person name="Larimer J."/>
            <person name="McCowan C."/>
            <person name="Murphy C."/>
            <person name="Neiman D."/>
            <person name="Pearson M."/>
            <person name="Priest M."/>
            <person name="Roberts A."/>
            <person name="Saif S."/>
            <person name="Shea T."/>
            <person name="Sisk P."/>
            <person name="Sykes S."/>
            <person name="Wortman J."/>
            <person name="Nusbaum C."/>
            <person name="Birren B."/>
        </authorList>
    </citation>
    <scope>NUCLEOTIDE SEQUENCE [LARGE SCALE GENOMIC DNA]</scope>
    <source>
        <strain evidence="8 10">ATCC BAA-382</strain>
    </source>
</reference>
<evidence type="ECO:0000313" key="8">
    <source>
        <dbReference type="EMBL" id="EOH93462.1"/>
    </source>
</evidence>
<dbReference type="InterPro" id="IPR044068">
    <property type="entry name" value="CB"/>
</dbReference>
<evidence type="ECO:0000313" key="9">
    <source>
        <dbReference type="EMBL" id="EOT61416.1"/>
    </source>
</evidence>
<sequence length="387" mass="44796">MISSRQFSRQTKEELTITKKGENIYKRKDGRWEGRYRKGRNEQGKLLYGYIYGQKYREVKQTLERLKARQTFSKQLTTQFQGTVEEWLVYWLDHLIVRQIKQSTYASYQTKMRKHILPYIGKKKLLHIEKKDITALMLLLSDKELSLTTIHNVLTIFKSAMNKAYFEKAIPENPCDGIVLPAIRKKDIAILTREQQRILEKAALKEPGCSPIIIALYTGMRIGEIGALTWSDINLESKTIQVVRTIQRVSVPGKTTKTEIVFDLPKSKSSVRKIPIAQNLLTYLTKKKAEAVSTYVINYKHSYAEPRLINYWFKKTLAKADIEPIHFHALRHTFATRCIENGSDIATLSRLLGHQSIKLTLDTYASSLWETREKAISILDAELNLEE</sequence>
<dbReference type="Gene3D" id="1.10.150.130">
    <property type="match status" value="1"/>
</dbReference>
<evidence type="ECO:0000256" key="4">
    <source>
        <dbReference type="ARBA" id="ARBA00023172"/>
    </source>
</evidence>
<feature type="domain" description="Core-binding (CB)" evidence="7">
    <location>
        <begin position="82"/>
        <end position="165"/>
    </location>
</feature>
<dbReference type="GO" id="GO:0006310">
    <property type="term" value="P:DNA recombination"/>
    <property type="evidence" value="ECO:0007669"/>
    <property type="project" value="UniProtKB-KW"/>
</dbReference>
<evidence type="ECO:0000313" key="10">
    <source>
        <dbReference type="Proteomes" id="UP000013858"/>
    </source>
</evidence>
<keyword evidence="11" id="KW-1185">Reference proteome</keyword>
<dbReference type="RefSeq" id="WP_010762873.1">
    <property type="nucleotide sequence ID" value="NZ_KB946316.1"/>
</dbReference>
<dbReference type="InterPro" id="IPR013762">
    <property type="entry name" value="Integrase-like_cat_sf"/>
</dbReference>
<dbReference type="eggNOG" id="COG0582">
    <property type="taxonomic scope" value="Bacteria"/>
</dbReference>
<dbReference type="CDD" id="cd01189">
    <property type="entry name" value="INT_ICEBs1_C_like"/>
    <property type="match status" value="1"/>
</dbReference>